<dbReference type="Gene3D" id="3.40.50.300">
    <property type="entry name" value="P-loop containing nucleotide triphosphate hydrolases"/>
    <property type="match status" value="1"/>
</dbReference>
<dbReference type="FunFam" id="3.40.50.300:FF:001447">
    <property type="entry name" value="Ras-related protein Rab-1B"/>
    <property type="match status" value="1"/>
</dbReference>
<dbReference type="PRINTS" id="PR00449">
    <property type="entry name" value="RASTRNSFRMNG"/>
</dbReference>
<gene>
    <name evidence="4" type="ORF">AJ80_06057</name>
</gene>
<dbReference type="AlphaFoldDB" id="A0A2B7XZ46"/>
<dbReference type="SMART" id="SM00174">
    <property type="entry name" value="RHO"/>
    <property type="match status" value="1"/>
</dbReference>
<dbReference type="SUPFAM" id="SSF52540">
    <property type="entry name" value="P-loop containing nucleoside triphosphate hydrolases"/>
    <property type="match status" value="1"/>
</dbReference>
<keyword evidence="2" id="KW-0342">GTP-binding</keyword>
<feature type="region of interest" description="Disordered" evidence="3">
    <location>
        <begin position="175"/>
        <end position="202"/>
    </location>
</feature>
<dbReference type="GO" id="GO:0003924">
    <property type="term" value="F:GTPase activity"/>
    <property type="evidence" value="ECO:0007669"/>
    <property type="project" value="InterPro"/>
</dbReference>
<dbReference type="PROSITE" id="PS51419">
    <property type="entry name" value="RAB"/>
    <property type="match status" value="1"/>
</dbReference>
<dbReference type="PROSITE" id="PS51421">
    <property type="entry name" value="RAS"/>
    <property type="match status" value="1"/>
</dbReference>
<dbReference type="Pfam" id="PF00071">
    <property type="entry name" value="Ras"/>
    <property type="match status" value="1"/>
</dbReference>
<dbReference type="InterPro" id="IPR050227">
    <property type="entry name" value="Rab"/>
</dbReference>
<keyword evidence="1" id="KW-0547">Nucleotide-binding</keyword>
<dbReference type="GO" id="GO:0005525">
    <property type="term" value="F:GTP binding"/>
    <property type="evidence" value="ECO:0007669"/>
    <property type="project" value="UniProtKB-KW"/>
</dbReference>
<dbReference type="EMBL" id="PDNA01000097">
    <property type="protein sequence ID" value="PGH14053.1"/>
    <property type="molecule type" value="Genomic_DNA"/>
</dbReference>
<evidence type="ECO:0000256" key="1">
    <source>
        <dbReference type="ARBA" id="ARBA00022741"/>
    </source>
</evidence>
<dbReference type="SMART" id="SM00173">
    <property type="entry name" value="RAS"/>
    <property type="match status" value="1"/>
</dbReference>
<keyword evidence="5" id="KW-1185">Reference proteome</keyword>
<protein>
    <recommendedName>
        <fullName evidence="6">GTP-binding protein ypt5</fullName>
    </recommendedName>
</protein>
<comment type="caution">
    <text evidence="4">The sequence shown here is derived from an EMBL/GenBank/DDBJ whole genome shotgun (WGS) entry which is preliminary data.</text>
</comment>
<dbReference type="SMART" id="SM00175">
    <property type="entry name" value="RAB"/>
    <property type="match status" value="1"/>
</dbReference>
<proteinExistence type="predicted"/>
<evidence type="ECO:0000256" key="2">
    <source>
        <dbReference type="ARBA" id="ARBA00023134"/>
    </source>
</evidence>
<evidence type="ECO:0000256" key="3">
    <source>
        <dbReference type="SAM" id="MobiDB-lite"/>
    </source>
</evidence>
<accession>A0A2B7XZ46</accession>
<reference evidence="4 5" key="1">
    <citation type="submission" date="2017-10" db="EMBL/GenBank/DDBJ databases">
        <title>Comparative genomics in systemic dimorphic fungi from Ajellomycetaceae.</title>
        <authorList>
            <person name="Munoz J.F."/>
            <person name="Mcewen J.G."/>
            <person name="Clay O.K."/>
            <person name="Cuomo C.A."/>
        </authorList>
    </citation>
    <scope>NUCLEOTIDE SEQUENCE [LARGE SCALE GENOMIC DNA]</scope>
    <source>
        <strain evidence="4 5">UAMH7299</strain>
    </source>
</reference>
<dbReference type="InterPro" id="IPR005225">
    <property type="entry name" value="Small_GTP-bd"/>
</dbReference>
<dbReference type="NCBIfam" id="TIGR00231">
    <property type="entry name" value="small_GTP"/>
    <property type="match status" value="1"/>
</dbReference>
<dbReference type="STRING" id="1447883.A0A2B7XZ46"/>
<dbReference type="InterPro" id="IPR027417">
    <property type="entry name" value="P-loop_NTPase"/>
</dbReference>
<dbReference type="PANTHER" id="PTHR47977">
    <property type="entry name" value="RAS-RELATED PROTEIN RAB"/>
    <property type="match status" value="1"/>
</dbReference>
<dbReference type="InterPro" id="IPR001806">
    <property type="entry name" value="Small_GTPase"/>
</dbReference>
<organism evidence="4 5">
    <name type="scientific">Polytolypa hystricis (strain UAMH7299)</name>
    <dbReference type="NCBI Taxonomy" id="1447883"/>
    <lineage>
        <taxon>Eukaryota</taxon>
        <taxon>Fungi</taxon>
        <taxon>Dikarya</taxon>
        <taxon>Ascomycota</taxon>
        <taxon>Pezizomycotina</taxon>
        <taxon>Eurotiomycetes</taxon>
        <taxon>Eurotiomycetidae</taxon>
        <taxon>Onygenales</taxon>
        <taxon>Onygenales incertae sedis</taxon>
        <taxon>Polytolypa</taxon>
    </lineage>
</organism>
<dbReference type="OrthoDB" id="63533at2759"/>
<dbReference type="Proteomes" id="UP000224634">
    <property type="component" value="Unassembled WGS sequence"/>
</dbReference>
<name>A0A2B7XZ46_POLH7</name>
<evidence type="ECO:0000313" key="5">
    <source>
        <dbReference type="Proteomes" id="UP000224634"/>
    </source>
</evidence>
<evidence type="ECO:0008006" key="6">
    <source>
        <dbReference type="Google" id="ProtNLM"/>
    </source>
</evidence>
<sequence length="202" mass="22576">MKFVKDDFKDFKESTIGAAFLTQTVFLPEKNTTVKFEIWDTAGQERYRSLAPMYYRNASCAVVVYDISSADSYIKAKEWVDELRLKSSNEKIQIALVGNKLDLVTPDKDGHALAQRQVKTEEVNGSGKDGEKKGYVTEYNEPSDIVPMIFYETSAKSGENVHPLFTKIAESLPLDQVGPRGQRNHLDLRPETPSPSTSGCAC</sequence>
<evidence type="ECO:0000313" key="4">
    <source>
        <dbReference type="EMBL" id="PGH14053.1"/>
    </source>
</evidence>